<comment type="caution">
    <text evidence="2">The sequence shown here is derived from an EMBL/GenBank/DDBJ whole genome shotgun (WGS) entry which is preliminary data.</text>
</comment>
<organism evidence="2 3">
    <name type="scientific">Durusdinium trenchii</name>
    <dbReference type="NCBI Taxonomy" id="1381693"/>
    <lineage>
        <taxon>Eukaryota</taxon>
        <taxon>Sar</taxon>
        <taxon>Alveolata</taxon>
        <taxon>Dinophyceae</taxon>
        <taxon>Suessiales</taxon>
        <taxon>Symbiodiniaceae</taxon>
        <taxon>Durusdinium</taxon>
    </lineage>
</organism>
<dbReference type="EMBL" id="CAXAMN010005803">
    <property type="protein sequence ID" value="CAK9015435.1"/>
    <property type="molecule type" value="Genomic_DNA"/>
</dbReference>
<protein>
    <submittedName>
        <fullName evidence="2">Uncharacterized protein</fullName>
    </submittedName>
</protein>
<evidence type="ECO:0000313" key="3">
    <source>
        <dbReference type="Proteomes" id="UP001642484"/>
    </source>
</evidence>
<dbReference type="Gene3D" id="1.25.40.10">
    <property type="entry name" value="Tetratricopeptide repeat domain"/>
    <property type="match status" value="1"/>
</dbReference>
<keyword evidence="3" id="KW-1185">Reference proteome</keyword>
<dbReference type="Proteomes" id="UP001642484">
    <property type="component" value="Unassembled WGS sequence"/>
</dbReference>
<name>A0ABP0JLW0_9DINO</name>
<keyword evidence="1" id="KW-0802">TPR repeat</keyword>
<proteinExistence type="predicted"/>
<accession>A0ABP0JLW0</accession>
<gene>
    <name evidence="2" type="ORF">CCMP2556_LOCUS12098</name>
</gene>
<dbReference type="PROSITE" id="PS50005">
    <property type="entry name" value="TPR"/>
    <property type="match status" value="1"/>
</dbReference>
<evidence type="ECO:0000313" key="2">
    <source>
        <dbReference type="EMBL" id="CAK9015435.1"/>
    </source>
</evidence>
<feature type="repeat" description="TPR" evidence="1">
    <location>
        <begin position="191"/>
        <end position="224"/>
    </location>
</feature>
<sequence>MKELFQIRHRHKRQGLQEVETNAIKPPGFERHLPNGIPYVPFSERGKRTCFFTSFVNQLLKAFELDLFCLDLPYGTASGAEAQVAQVAQAAQAAQTAQAAQAAQAVQAAQTAQAAQAAQTAPAAQAAQVAQTAQTAQTAQAAQKMQSAQAAQVAQTAQVAQAAPVAQVLGFRDGLEMNAQADLRAASKYRWRNLRTCGQAHLELRSLDEAKEDFERARELEPDPAIDKELKRLRQAFSQHDAKVWLQGSFQFSDEVVAKRCEKRFLFKKLHMACHAKQAALSCEVGGHPY</sequence>
<reference evidence="2 3" key="1">
    <citation type="submission" date="2024-02" db="EMBL/GenBank/DDBJ databases">
        <authorList>
            <person name="Chen Y."/>
            <person name="Shah S."/>
            <person name="Dougan E. K."/>
            <person name="Thang M."/>
            <person name="Chan C."/>
        </authorList>
    </citation>
    <scope>NUCLEOTIDE SEQUENCE [LARGE SCALE GENOMIC DNA]</scope>
</reference>
<dbReference type="InterPro" id="IPR019734">
    <property type="entry name" value="TPR_rpt"/>
</dbReference>
<dbReference type="InterPro" id="IPR011990">
    <property type="entry name" value="TPR-like_helical_dom_sf"/>
</dbReference>
<evidence type="ECO:0000256" key="1">
    <source>
        <dbReference type="PROSITE-ProRule" id="PRU00339"/>
    </source>
</evidence>